<protein>
    <submittedName>
        <fullName evidence="3">NAD(P)-dependent dehydrogenase (Short-subunit alcohol dehydrogenase family)</fullName>
    </submittedName>
</protein>
<dbReference type="PROSITE" id="PS00061">
    <property type="entry name" value="ADH_SHORT"/>
    <property type="match status" value="1"/>
</dbReference>
<dbReference type="InterPro" id="IPR002347">
    <property type="entry name" value="SDR_fam"/>
</dbReference>
<feature type="domain" description="Ketoreductase" evidence="2">
    <location>
        <begin position="18"/>
        <end position="198"/>
    </location>
</feature>
<dbReference type="FunFam" id="3.40.50.720:FF:000084">
    <property type="entry name" value="Short-chain dehydrogenase reductase"/>
    <property type="match status" value="1"/>
</dbReference>
<comment type="caution">
    <text evidence="3">The sequence shown here is derived from an EMBL/GenBank/DDBJ whole genome shotgun (WGS) entry which is preliminary data.</text>
</comment>
<accession>A0A840RQV1</accession>
<dbReference type="PRINTS" id="PR00080">
    <property type="entry name" value="SDRFAMILY"/>
</dbReference>
<dbReference type="PANTHER" id="PTHR42879:SF2">
    <property type="entry name" value="3-OXOACYL-[ACYL-CARRIER-PROTEIN] REDUCTASE FABG"/>
    <property type="match status" value="1"/>
</dbReference>
<evidence type="ECO:0000259" key="2">
    <source>
        <dbReference type="SMART" id="SM00822"/>
    </source>
</evidence>
<keyword evidence="4" id="KW-1185">Reference proteome</keyword>
<evidence type="ECO:0000313" key="4">
    <source>
        <dbReference type="Proteomes" id="UP000571084"/>
    </source>
</evidence>
<evidence type="ECO:0000256" key="1">
    <source>
        <dbReference type="ARBA" id="ARBA00006484"/>
    </source>
</evidence>
<dbReference type="InterPro" id="IPR050259">
    <property type="entry name" value="SDR"/>
</dbReference>
<dbReference type="EMBL" id="JACHHQ010000002">
    <property type="protein sequence ID" value="MBB5199522.1"/>
    <property type="molecule type" value="Genomic_DNA"/>
</dbReference>
<dbReference type="RefSeq" id="WP_168054833.1">
    <property type="nucleotide sequence ID" value="NZ_JAAOZT010000006.1"/>
</dbReference>
<dbReference type="InterPro" id="IPR057326">
    <property type="entry name" value="KR_dom"/>
</dbReference>
<dbReference type="PANTHER" id="PTHR42879">
    <property type="entry name" value="3-OXOACYL-(ACYL-CARRIER-PROTEIN) REDUCTASE"/>
    <property type="match status" value="1"/>
</dbReference>
<dbReference type="InterPro" id="IPR036291">
    <property type="entry name" value="NAD(P)-bd_dom_sf"/>
</dbReference>
<name>A0A840RQV1_9BURK</name>
<dbReference type="InterPro" id="IPR020904">
    <property type="entry name" value="Sc_DH/Rdtase_CS"/>
</dbReference>
<gene>
    <name evidence="3" type="ORF">HNR39_001349</name>
</gene>
<reference evidence="3 4" key="1">
    <citation type="submission" date="2020-08" db="EMBL/GenBank/DDBJ databases">
        <title>Genomic Encyclopedia of Type Strains, Phase IV (KMG-IV): sequencing the most valuable type-strain genomes for metagenomic binning, comparative biology and taxonomic classification.</title>
        <authorList>
            <person name="Goeker M."/>
        </authorList>
    </citation>
    <scope>NUCLEOTIDE SEQUENCE [LARGE SCALE GENOMIC DNA]</scope>
    <source>
        <strain evidence="3 4">DSM 23240</strain>
    </source>
</reference>
<dbReference type="Pfam" id="PF13561">
    <property type="entry name" value="adh_short_C2"/>
    <property type="match status" value="1"/>
</dbReference>
<dbReference type="CDD" id="cd05233">
    <property type="entry name" value="SDR_c"/>
    <property type="match status" value="1"/>
</dbReference>
<comment type="similarity">
    <text evidence="1">Belongs to the short-chain dehydrogenases/reductases (SDR) family.</text>
</comment>
<dbReference type="SUPFAM" id="SSF51735">
    <property type="entry name" value="NAD(P)-binding Rossmann-fold domains"/>
    <property type="match status" value="1"/>
</dbReference>
<evidence type="ECO:0000313" key="3">
    <source>
        <dbReference type="EMBL" id="MBB5199522.1"/>
    </source>
</evidence>
<dbReference type="PRINTS" id="PR00081">
    <property type="entry name" value="GDHRDH"/>
</dbReference>
<organism evidence="3 4">
    <name type="scientific">Glaciimonas immobilis</name>
    <dbReference type="NCBI Taxonomy" id="728004"/>
    <lineage>
        <taxon>Bacteria</taxon>
        <taxon>Pseudomonadati</taxon>
        <taxon>Pseudomonadota</taxon>
        <taxon>Betaproteobacteria</taxon>
        <taxon>Burkholderiales</taxon>
        <taxon>Oxalobacteraceae</taxon>
        <taxon>Glaciimonas</taxon>
    </lineage>
</organism>
<sequence length="263" mass="27263">MPDQAIKSVAGIFDLSGRVALVSGASSGIGRHFAITLAAAGAEVIVTARRIDLLHALVADIQASGGKARAIAVDVTRRLSVQACLDATLDACGQLDIVVNNAGVSNTKNVLKYNDEDWDAILDTNLKGAWILSQEAAIRMVGAGRGGSIINVTSILADRVAGGLGPYCAAKAGLSHLTRSMALELARHAIRVNAIAPGYIITELNQEFLLSPAGDQLKSRIPSRTFGEYSSLDGALLLLASDAGKYMTGSEIVVDGGHLCSGL</sequence>
<dbReference type="GO" id="GO:0032787">
    <property type="term" value="P:monocarboxylic acid metabolic process"/>
    <property type="evidence" value="ECO:0007669"/>
    <property type="project" value="UniProtKB-ARBA"/>
</dbReference>
<dbReference type="SMART" id="SM00822">
    <property type="entry name" value="PKS_KR"/>
    <property type="match status" value="1"/>
</dbReference>
<dbReference type="AlphaFoldDB" id="A0A840RQV1"/>
<dbReference type="Gene3D" id="3.40.50.720">
    <property type="entry name" value="NAD(P)-binding Rossmann-like Domain"/>
    <property type="match status" value="1"/>
</dbReference>
<proteinExistence type="inferred from homology"/>
<dbReference type="Proteomes" id="UP000571084">
    <property type="component" value="Unassembled WGS sequence"/>
</dbReference>